<dbReference type="SUPFAM" id="SSF55347">
    <property type="entry name" value="Glyceraldehyde-3-phosphate dehydrogenase-like, C-terminal domain"/>
    <property type="match status" value="1"/>
</dbReference>
<dbReference type="Gene3D" id="3.30.360.10">
    <property type="entry name" value="Dihydrodipicolinate Reductase, domain 2"/>
    <property type="match status" value="1"/>
</dbReference>
<keyword evidence="3" id="KW-1185">Reference proteome</keyword>
<feature type="domain" description="F-box" evidence="1">
    <location>
        <begin position="17"/>
        <end position="64"/>
    </location>
</feature>
<dbReference type="GO" id="GO:0004345">
    <property type="term" value="F:glucose-6-phosphate dehydrogenase activity"/>
    <property type="evidence" value="ECO:0007669"/>
    <property type="project" value="InterPro"/>
</dbReference>
<dbReference type="InterPro" id="IPR022675">
    <property type="entry name" value="G6P_DH_C"/>
</dbReference>
<dbReference type="Gramene" id="RZC60156">
    <property type="protein sequence ID" value="RZC60156"/>
    <property type="gene ID" value="C5167_021909"/>
</dbReference>
<dbReference type="InterPro" id="IPR001810">
    <property type="entry name" value="F-box_dom"/>
</dbReference>
<accession>A0A4Y7JHY6</accession>
<evidence type="ECO:0000313" key="3">
    <source>
        <dbReference type="Proteomes" id="UP000316621"/>
    </source>
</evidence>
<dbReference type="InterPro" id="IPR036047">
    <property type="entry name" value="F-box-like_dom_sf"/>
</dbReference>
<dbReference type="Pfam" id="PF12937">
    <property type="entry name" value="F-box-like"/>
    <property type="match status" value="1"/>
</dbReference>
<sequence>MGRANFSSGIVVQKKKSGHIKNLPYEILLDILSRLPVESVLECKLVCKGLLKLLHSRTSFFKNIHVTRQLNQLHGSAAHGDKLDMGFLFCCTISDSPHGLLFYGGLYNDKINTDHLYEYKKTLKKVQVYTLGSGCGWSTKRTPIPWVFFEPPACFADGILYWYDYTKIYGFDLANEELQILSSPWSLKKTDTKDSWCKDFSIVYEKQEALDDDYFCPIMITKKNGIIFMREFNTIECYDTKTTTWKEIVAEDFQFYLEDISVVSHVNTFVSIRSLGEKSNKKSCRNKMFEDFGTEGQGGYGIRGDSRQNHLLQILTLFAMETPLSLDAEDIRNEKENDGYSSGVTNWMLHEPLHNSAVRARGEAPPRRSQGRL</sequence>
<dbReference type="Proteomes" id="UP000316621">
    <property type="component" value="Chromosome 5"/>
</dbReference>
<dbReference type="AlphaFoldDB" id="A0A4Y7JHY6"/>
<gene>
    <name evidence="2" type="ORF">C5167_021909</name>
</gene>
<protein>
    <recommendedName>
        <fullName evidence="1">F-box domain-containing protein</fullName>
    </recommendedName>
</protein>
<name>A0A4Y7JHY6_PAPSO</name>
<dbReference type="SMART" id="SM00256">
    <property type="entry name" value="FBOX"/>
    <property type="match status" value="1"/>
</dbReference>
<reference evidence="2 3" key="1">
    <citation type="journal article" date="2018" name="Science">
        <title>The opium poppy genome and morphinan production.</title>
        <authorList>
            <person name="Guo L."/>
            <person name="Winzer T."/>
            <person name="Yang X."/>
            <person name="Li Y."/>
            <person name="Ning Z."/>
            <person name="He Z."/>
            <person name="Teodor R."/>
            <person name="Lu Y."/>
            <person name="Bowser T.A."/>
            <person name="Graham I.A."/>
            <person name="Ye K."/>
        </authorList>
    </citation>
    <scope>NUCLEOTIDE SEQUENCE [LARGE SCALE GENOMIC DNA]</scope>
    <source>
        <strain evidence="3">cv. HN1</strain>
        <tissue evidence="2">Leaves</tissue>
    </source>
</reference>
<dbReference type="PROSITE" id="PS50181">
    <property type="entry name" value="FBOX"/>
    <property type="match status" value="1"/>
</dbReference>
<dbReference type="SUPFAM" id="SSF81383">
    <property type="entry name" value="F-box domain"/>
    <property type="match status" value="1"/>
</dbReference>
<evidence type="ECO:0000259" key="1">
    <source>
        <dbReference type="PROSITE" id="PS50181"/>
    </source>
</evidence>
<evidence type="ECO:0000313" key="2">
    <source>
        <dbReference type="EMBL" id="RZC60156.1"/>
    </source>
</evidence>
<proteinExistence type="predicted"/>
<dbReference type="InterPro" id="IPR050233">
    <property type="entry name" value="A_thaliana_F-box"/>
</dbReference>
<dbReference type="GO" id="GO:0006006">
    <property type="term" value="P:glucose metabolic process"/>
    <property type="evidence" value="ECO:0007669"/>
    <property type="project" value="InterPro"/>
</dbReference>
<dbReference type="GO" id="GO:0050661">
    <property type="term" value="F:NADP binding"/>
    <property type="evidence" value="ECO:0007669"/>
    <property type="project" value="InterPro"/>
</dbReference>
<dbReference type="Pfam" id="PF02781">
    <property type="entry name" value="G6PD_C"/>
    <property type="match status" value="1"/>
</dbReference>
<dbReference type="EMBL" id="CM010719">
    <property type="protein sequence ID" value="RZC60156.1"/>
    <property type="molecule type" value="Genomic_DNA"/>
</dbReference>
<dbReference type="Gene3D" id="1.20.1280.50">
    <property type="match status" value="1"/>
</dbReference>
<dbReference type="PANTHER" id="PTHR47993">
    <property type="entry name" value="OS09G0372900 PROTEIN-RELATED"/>
    <property type="match status" value="1"/>
</dbReference>
<organism evidence="2 3">
    <name type="scientific">Papaver somniferum</name>
    <name type="common">Opium poppy</name>
    <dbReference type="NCBI Taxonomy" id="3469"/>
    <lineage>
        <taxon>Eukaryota</taxon>
        <taxon>Viridiplantae</taxon>
        <taxon>Streptophyta</taxon>
        <taxon>Embryophyta</taxon>
        <taxon>Tracheophyta</taxon>
        <taxon>Spermatophyta</taxon>
        <taxon>Magnoliopsida</taxon>
        <taxon>Ranunculales</taxon>
        <taxon>Papaveraceae</taxon>
        <taxon>Papaveroideae</taxon>
        <taxon>Papaver</taxon>
    </lineage>
</organism>
<dbReference type="STRING" id="3469.A0A4Y7JHY6"/>